<evidence type="ECO:0000259" key="12">
    <source>
        <dbReference type="PROSITE" id="PS51192"/>
    </source>
</evidence>
<dbReference type="InterPro" id="IPR022625">
    <property type="entry name" value="TypeI_RM_Rsu_C"/>
</dbReference>
<keyword evidence="7" id="KW-0255">Endonuclease</keyword>
<evidence type="ECO:0000256" key="6">
    <source>
        <dbReference type="ARBA" id="ARBA00022747"/>
    </source>
</evidence>
<dbReference type="Pfam" id="PF04313">
    <property type="entry name" value="HSDR_N"/>
    <property type="match status" value="1"/>
</dbReference>
<evidence type="ECO:0000313" key="14">
    <source>
        <dbReference type="Proteomes" id="UP000475928"/>
    </source>
</evidence>
<keyword evidence="5 11" id="KW-0547">Nucleotide-binding</keyword>
<evidence type="ECO:0000256" key="5">
    <source>
        <dbReference type="ARBA" id="ARBA00022741"/>
    </source>
</evidence>
<evidence type="ECO:0000256" key="10">
    <source>
        <dbReference type="ARBA" id="ARBA00023125"/>
    </source>
</evidence>
<feature type="domain" description="Helicase ATP-binding" evidence="12">
    <location>
        <begin position="284"/>
        <end position="459"/>
    </location>
</feature>
<organism evidence="13 14">
    <name type="scientific">Pseudolactococcus insecticola</name>
    <dbReference type="NCBI Taxonomy" id="2709158"/>
    <lineage>
        <taxon>Bacteria</taxon>
        <taxon>Bacillati</taxon>
        <taxon>Bacillota</taxon>
        <taxon>Bacilli</taxon>
        <taxon>Lactobacillales</taxon>
        <taxon>Streptococcaceae</taxon>
        <taxon>Pseudolactococcus</taxon>
    </lineage>
</organism>
<dbReference type="GO" id="GO:0004386">
    <property type="term" value="F:helicase activity"/>
    <property type="evidence" value="ECO:0007669"/>
    <property type="project" value="UniProtKB-KW"/>
</dbReference>
<keyword evidence="8 11" id="KW-0378">Hydrolase</keyword>
<evidence type="ECO:0000256" key="7">
    <source>
        <dbReference type="ARBA" id="ARBA00022759"/>
    </source>
</evidence>
<comment type="function">
    <text evidence="11">Subunit R is required for both nuclease and ATPase activities, but not for modification.</text>
</comment>
<dbReference type="InterPro" id="IPR055180">
    <property type="entry name" value="HsdR_RecA-like_helicase_dom_2"/>
</dbReference>
<keyword evidence="14" id="KW-1185">Reference proteome</keyword>
<dbReference type="PANTHER" id="PTHR30195">
    <property type="entry name" value="TYPE I SITE-SPECIFIC DEOXYRIBONUCLEASE PROTEIN SUBUNIT M AND R"/>
    <property type="match status" value="1"/>
</dbReference>
<reference evidence="13 14" key="1">
    <citation type="submission" date="2020-02" db="EMBL/GenBank/DDBJ databases">
        <title>Draft genome sequence of Lactococcus sp. Hs20B0-1.</title>
        <authorList>
            <person name="Noda S."/>
            <person name="Yuki M."/>
            <person name="Ohkuma M."/>
        </authorList>
    </citation>
    <scope>NUCLEOTIDE SEQUENCE [LARGE SCALE GENOMIC DNA]</scope>
    <source>
        <strain evidence="13 14">Hs20B0-1</strain>
    </source>
</reference>
<evidence type="ECO:0000256" key="1">
    <source>
        <dbReference type="ARBA" id="ARBA00000851"/>
    </source>
</evidence>
<keyword evidence="4" id="KW-0540">Nuclease</keyword>
<dbReference type="RefSeq" id="WP_172354511.1">
    <property type="nucleotide sequence ID" value="NZ_BLLH01000001.1"/>
</dbReference>
<dbReference type="SMART" id="SM00487">
    <property type="entry name" value="DEXDc"/>
    <property type="match status" value="1"/>
</dbReference>
<dbReference type="Proteomes" id="UP000475928">
    <property type="component" value="Unassembled WGS sequence"/>
</dbReference>
<evidence type="ECO:0000256" key="8">
    <source>
        <dbReference type="ARBA" id="ARBA00022801"/>
    </source>
</evidence>
<dbReference type="NCBIfam" id="TIGR00348">
    <property type="entry name" value="hsdR"/>
    <property type="match status" value="1"/>
</dbReference>
<dbReference type="InterPro" id="IPR007409">
    <property type="entry name" value="Restrct_endonuc_type1_HsdR_N"/>
</dbReference>
<dbReference type="InterPro" id="IPR014001">
    <property type="entry name" value="Helicase_ATP-bd"/>
</dbReference>
<dbReference type="GO" id="GO:0009035">
    <property type="term" value="F:type I site-specific deoxyribonuclease activity"/>
    <property type="evidence" value="ECO:0007669"/>
    <property type="project" value="UniProtKB-EC"/>
</dbReference>
<evidence type="ECO:0000256" key="9">
    <source>
        <dbReference type="ARBA" id="ARBA00022840"/>
    </source>
</evidence>
<evidence type="ECO:0000256" key="11">
    <source>
        <dbReference type="RuleBase" id="RU364115"/>
    </source>
</evidence>
<name>A0A6A0B2Y3_9LACT</name>
<keyword evidence="9 11" id="KW-0067">ATP-binding</keyword>
<dbReference type="Pfam" id="PF12008">
    <property type="entry name" value="EcoR124_C"/>
    <property type="match status" value="1"/>
</dbReference>
<evidence type="ECO:0000256" key="2">
    <source>
        <dbReference type="ARBA" id="ARBA00008598"/>
    </source>
</evidence>
<comment type="caution">
    <text evidence="13">The sequence shown here is derived from an EMBL/GenBank/DDBJ whole genome shotgun (WGS) entry which is preliminary data.</text>
</comment>
<dbReference type="SUPFAM" id="SSF52540">
    <property type="entry name" value="P-loop containing nucleoside triphosphate hydrolases"/>
    <property type="match status" value="2"/>
</dbReference>
<comment type="subunit">
    <text evidence="3 11">The type I restriction/modification system is composed of three polypeptides R, M and S.</text>
</comment>
<evidence type="ECO:0000313" key="13">
    <source>
        <dbReference type="EMBL" id="GFH39670.1"/>
    </source>
</evidence>
<dbReference type="CDD" id="cd18800">
    <property type="entry name" value="SF2_C_EcoR124I-like"/>
    <property type="match status" value="1"/>
</dbReference>
<dbReference type="GO" id="GO:0005524">
    <property type="term" value="F:ATP binding"/>
    <property type="evidence" value="ECO:0007669"/>
    <property type="project" value="UniProtKB-KW"/>
</dbReference>
<dbReference type="Pfam" id="PF18766">
    <property type="entry name" value="SWI2_SNF2"/>
    <property type="match status" value="1"/>
</dbReference>
<accession>A0A6A0B2Y3</accession>
<keyword evidence="13" id="KW-0347">Helicase</keyword>
<protein>
    <recommendedName>
        <fullName evidence="11">Type I restriction enzyme endonuclease subunit</fullName>
        <shortName evidence="11">R protein</shortName>
        <ecNumber evidence="11">3.1.21.3</ecNumber>
    </recommendedName>
    <alternativeName>
        <fullName evidence="11">Type-1 restriction enzyme R protein</fullName>
    </alternativeName>
</protein>
<dbReference type="InterPro" id="IPR027417">
    <property type="entry name" value="P-loop_NTPase"/>
</dbReference>
<dbReference type="CDD" id="cd22332">
    <property type="entry name" value="HsdR_N"/>
    <property type="match status" value="1"/>
</dbReference>
<sequence>MSDYKSKSELVFEREVIDYLTQIGGVKQWEYANKIKTTEQLWLNFKNILEQNNRARIDGRLSDTEFGQVKKVITAIDSPYHAGQFLYGVNGVSEIEVDLDNGKHVFLTVFDQAQVAGGNTVYQVVNQIERPKVVDGKRSRRFDVTMLINGLPIIQIELKKALHTTTESLNQMEQYIAEKQYSGIFSTLQILIAMTPHDIRYMANTKLESFNRAFAFNWQNEDDAKPVRSWKTFADKVLSIPMAHDLATRYMVLDGTKTKESIKVMRPYQVYATKRVLDKVRKFDFNYDDGKLGYIWHTTGSGKTITSFKTAWLASRLSNVDKVVFLVDRIALTNQTSDAYQAYDPVAGFEGKTGVVSDTANISDLHRKLTKKSDKNIVVTSIQKMSRYVSRDSFKKLNENILFIVDEAHRSTGDGTENEGMLESIRKAIPNSAWVGYTGTPKFPETRQIFGDILHAYTIKEAIADKNVLGFNVEFKETIAPPEDPTEEDIDDNIKDSVYDTSSEHVELVVKDIFQNWKERSNDGKYNALFTVHVGGNKASTPRAMEYFDKFAEINATKPEEERLKVAVSFSATTSNNSHQLKTNENLHKAIKSYNKLFGTAWDMTTVKQYTEDLARRLNKSADDRNYLDLVIVVDQLLTGFDAPEMNTLYVDRTLKAGNLIQAYSRTNRMHNLQEKPWGNVVNYRWPVQNELEMNKAFYVYSNRESAYEKIDLELGELKEGNQEAGILSKAFSEVQSEMQAVVKKLGQLTDDFVQLPPSEKAQDELFEQLKEYNRLLSQLKQYTEDDDKNPVSAYGDTEGFFNRIGITEEQEVILTTVIAGELKERRAKHEDIDISQVNLAMVHIHDVTINYDYLIDLIAQMADQVHDDKMDDAQKTFEDIHIEIAKSDNDIEKSKMRNFVDKIFTKDFTFDSYPAPTDVEMMNQAMDKSQKETNIQLFTNFVRKWGLDNSTKPRDIENLIKKHRVGQEDMDKQNELTTIMNDARFDYKEIAVAEVAALSWVKYRIEFRKAFYDLADEIKKGE</sequence>
<keyword evidence="10 11" id="KW-0238">DNA-binding</keyword>
<dbReference type="InterPro" id="IPR040980">
    <property type="entry name" value="SWI2_SNF2"/>
</dbReference>
<dbReference type="InterPro" id="IPR051268">
    <property type="entry name" value="Type-I_R_enzyme_R_subunit"/>
</dbReference>
<dbReference type="Pfam" id="PF22679">
    <property type="entry name" value="T1R_D3-like"/>
    <property type="match status" value="1"/>
</dbReference>
<proteinExistence type="inferred from homology"/>
<dbReference type="GO" id="GO:0009307">
    <property type="term" value="P:DNA restriction-modification system"/>
    <property type="evidence" value="ECO:0007669"/>
    <property type="project" value="UniProtKB-KW"/>
</dbReference>
<keyword evidence="6 11" id="KW-0680">Restriction system</keyword>
<gene>
    <name evidence="13" type="ORF">Hs20B_00680</name>
</gene>
<comment type="similarity">
    <text evidence="2 11">Belongs to the HsdR family.</text>
</comment>
<dbReference type="AlphaFoldDB" id="A0A6A0B2Y3"/>
<dbReference type="GO" id="GO:0003677">
    <property type="term" value="F:DNA binding"/>
    <property type="evidence" value="ECO:0007669"/>
    <property type="project" value="UniProtKB-KW"/>
</dbReference>
<comment type="catalytic activity">
    <reaction evidence="1 11">
        <text>Endonucleolytic cleavage of DNA to give random double-stranded fragments with terminal 5'-phosphates, ATP is simultaneously hydrolyzed.</text>
        <dbReference type="EC" id="3.1.21.3"/>
    </reaction>
</comment>
<dbReference type="EC" id="3.1.21.3" evidence="11"/>
<dbReference type="Gene3D" id="3.90.1570.50">
    <property type="match status" value="1"/>
</dbReference>
<dbReference type="PROSITE" id="PS51192">
    <property type="entry name" value="HELICASE_ATP_BIND_1"/>
    <property type="match status" value="1"/>
</dbReference>
<dbReference type="Gene3D" id="3.40.50.300">
    <property type="entry name" value="P-loop containing nucleotide triphosphate hydrolases"/>
    <property type="match status" value="2"/>
</dbReference>
<evidence type="ECO:0000256" key="3">
    <source>
        <dbReference type="ARBA" id="ARBA00011296"/>
    </source>
</evidence>
<dbReference type="InterPro" id="IPR004473">
    <property type="entry name" value="Restrct_endonuc_typeI_HsdR"/>
</dbReference>
<dbReference type="PANTHER" id="PTHR30195:SF16">
    <property type="entry name" value="TYPE I RESTRICTION ENZYME ENDONUCLEASE SUBUNIT"/>
    <property type="match status" value="1"/>
</dbReference>
<dbReference type="EMBL" id="BLLH01000001">
    <property type="protein sequence ID" value="GFH39670.1"/>
    <property type="molecule type" value="Genomic_DNA"/>
</dbReference>
<evidence type="ECO:0000256" key="4">
    <source>
        <dbReference type="ARBA" id="ARBA00022722"/>
    </source>
</evidence>